<reference evidence="1" key="1">
    <citation type="submission" date="2014-09" db="EMBL/GenBank/DDBJ databases">
        <authorList>
            <person name="Magalhaes I.L.F."/>
            <person name="Oliveira U."/>
            <person name="Santos F.R."/>
            <person name="Vidigal T.H.D.A."/>
            <person name="Brescovit A.D."/>
            <person name="Santos A.J."/>
        </authorList>
    </citation>
    <scope>NUCLEOTIDE SEQUENCE</scope>
    <source>
        <tissue evidence="1">Shoot tissue taken approximately 20 cm above the soil surface</tissue>
    </source>
</reference>
<reference evidence="1" key="2">
    <citation type="journal article" date="2015" name="Data Brief">
        <title>Shoot transcriptome of the giant reed, Arundo donax.</title>
        <authorList>
            <person name="Barrero R.A."/>
            <person name="Guerrero F.D."/>
            <person name="Moolhuijzen P."/>
            <person name="Goolsby J.A."/>
            <person name="Tidwell J."/>
            <person name="Bellgard S.E."/>
            <person name="Bellgard M.I."/>
        </authorList>
    </citation>
    <scope>NUCLEOTIDE SEQUENCE</scope>
    <source>
        <tissue evidence="1">Shoot tissue taken approximately 20 cm above the soil surface</tissue>
    </source>
</reference>
<protein>
    <submittedName>
        <fullName evidence="1">Uncharacterized protein</fullName>
    </submittedName>
</protein>
<dbReference type="AlphaFoldDB" id="A0A0A9HU76"/>
<accession>A0A0A9HU76</accession>
<sequence>MNGGTLFTKKPPASMNVMTVTEARVVAFLISNRLAPIANPSP</sequence>
<dbReference type="EMBL" id="GBRH01159445">
    <property type="protein sequence ID" value="JAE38451.1"/>
    <property type="molecule type" value="Transcribed_RNA"/>
</dbReference>
<proteinExistence type="predicted"/>
<organism evidence="1">
    <name type="scientific">Arundo donax</name>
    <name type="common">Giant reed</name>
    <name type="synonym">Donax arundinaceus</name>
    <dbReference type="NCBI Taxonomy" id="35708"/>
    <lineage>
        <taxon>Eukaryota</taxon>
        <taxon>Viridiplantae</taxon>
        <taxon>Streptophyta</taxon>
        <taxon>Embryophyta</taxon>
        <taxon>Tracheophyta</taxon>
        <taxon>Spermatophyta</taxon>
        <taxon>Magnoliopsida</taxon>
        <taxon>Liliopsida</taxon>
        <taxon>Poales</taxon>
        <taxon>Poaceae</taxon>
        <taxon>PACMAD clade</taxon>
        <taxon>Arundinoideae</taxon>
        <taxon>Arundineae</taxon>
        <taxon>Arundo</taxon>
    </lineage>
</organism>
<name>A0A0A9HU76_ARUDO</name>
<evidence type="ECO:0000313" key="1">
    <source>
        <dbReference type="EMBL" id="JAE38451.1"/>
    </source>
</evidence>